<evidence type="ECO:0000256" key="1">
    <source>
        <dbReference type="SAM" id="MobiDB-lite"/>
    </source>
</evidence>
<feature type="compositionally biased region" description="Basic and acidic residues" evidence="1">
    <location>
        <begin position="30"/>
        <end position="44"/>
    </location>
</feature>
<name>A0A6G1FAL0_9ORYZ</name>
<keyword evidence="3" id="KW-1185">Reference proteome</keyword>
<sequence length="298" mass="32250">MPAQWPGRATTMVTIDGATAAMTVAFDNQKTTDDEGYDRRRSNEDDGDSAARTEGGIRQVGRLSAQPTWLGDVNSTPWCGGIDGRPGHRLRGWGRNGAPKEEERERGGSFGARRDSARRRRDGGGATGAAEEIEVPTMRGTERSKRLTHAGGVHGAEAQRRRNRWGGGTQEKTGTRRGGAGEEQKRRQLRGSPMAAAGAPEQRRRRQPPTAQRRRPAVGHSRSTATTVARQRWGRGAGHRDIRQRRQPTQGRTGRAVWCSPVAGDDLGRHIGVGLQSQGDDGSDCPVAATWKQSKAAA</sequence>
<reference evidence="2 3" key="1">
    <citation type="submission" date="2019-11" db="EMBL/GenBank/DDBJ databases">
        <title>Whole genome sequence of Oryza granulata.</title>
        <authorList>
            <person name="Li W."/>
        </authorList>
    </citation>
    <scope>NUCLEOTIDE SEQUENCE [LARGE SCALE GENOMIC DNA]</scope>
    <source>
        <strain evidence="3">cv. Menghai</strain>
        <tissue evidence="2">Leaf</tissue>
    </source>
</reference>
<dbReference type="AlphaFoldDB" id="A0A6G1FAL0"/>
<evidence type="ECO:0000313" key="2">
    <source>
        <dbReference type="EMBL" id="KAF0933832.1"/>
    </source>
</evidence>
<accession>A0A6G1FAL0</accession>
<protein>
    <submittedName>
        <fullName evidence="2">Uncharacterized protein</fullName>
    </submittedName>
</protein>
<proteinExistence type="predicted"/>
<organism evidence="2 3">
    <name type="scientific">Oryza meyeriana var. granulata</name>
    <dbReference type="NCBI Taxonomy" id="110450"/>
    <lineage>
        <taxon>Eukaryota</taxon>
        <taxon>Viridiplantae</taxon>
        <taxon>Streptophyta</taxon>
        <taxon>Embryophyta</taxon>
        <taxon>Tracheophyta</taxon>
        <taxon>Spermatophyta</taxon>
        <taxon>Magnoliopsida</taxon>
        <taxon>Liliopsida</taxon>
        <taxon>Poales</taxon>
        <taxon>Poaceae</taxon>
        <taxon>BOP clade</taxon>
        <taxon>Oryzoideae</taxon>
        <taxon>Oryzeae</taxon>
        <taxon>Oryzinae</taxon>
        <taxon>Oryza</taxon>
        <taxon>Oryza meyeriana</taxon>
    </lineage>
</organism>
<dbReference type="Proteomes" id="UP000479710">
    <property type="component" value="Unassembled WGS sequence"/>
</dbReference>
<feature type="compositionally biased region" description="Basic and acidic residues" evidence="1">
    <location>
        <begin position="98"/>
        <end position="115"/>
    </location>
</feature>
<evidence type="ECO:0000313" key="3">
    <source>
        <dbReference type="Proteomes" id="UP000479710"/>
    </source>
</evidence>
<gene>
    <name evidence="2" type="ORF">E2562_019287</name>
</gene>
<feature type="compositionally biased region" description="Basic residues" evidence="1">
    <location>
        <begin position="203"/>
        <end position="217"/>
    </location>
</feature>
<feature type="region of interest" description="Disordered" evidence="1">
    <location>
        <begin position="26"/>
        <end position="298"/>
    </location>
</feature>
<comment type="caution">
    <text evidence="2">The sequence shown here is derived from an EMBL/GenBank/DDBJ whole genome shotgun (WGS) entry which is preliminary data.</text>
</comment>
<dbReference type="EMBL" id="SPHZ02000001">
    <property type="protein sequence ID" value="KAF0933832.1"/>
    <property type="molecule type" value="Genomic_DNA"/>
</dbReference>